<dbReference type="Proteomes" id="UP000887579">
    <property type="component" value="Unplaced"/>
</dbReference>
<name>A0AC34F1A3_9BILA</name>
<evidence type="ECO:0000313" key="1">
    <source>
        <dbReference type="Proteomes" id="UP000887579"/>
    </source>
</evidence>
<dbReference type="WBParaSite" id="ES5_v2.g10860.t1">
    <property type="protein sequence ID" value="ES5_v2.g10860.t1"/>
    <property type="gene ID" value="ES5_v2.g10860"/>
</dbReference>
<evidence type="ECO:0000313" key="2">
    <source>
        <dbReference type="WBParaSite" id="ES5_v2.g10860.t1"/>
    </source>
</evidence>
<sequence length="231" mass="25785">MSSGYLGSNAFTETLLAAMASKQFDITSLIKSEYDEADMSMPLSTNDNTAQHGIWNTLNPEGLQLLIAQREKHAKQIQKQKRENHDNPGFVYVDVSESSSPASTQSSASSLSLSQPPPSNLSSISSSSFSSSHESSTEKALKEALNVSMSRAPRAYRWASPTEKDSFKYKAKRERNNEAVRRSREKNKVKKLLEDEKYEQLRKRYNAMLDSMKKCTCGCAAQYLIDHGAQV</sequence>
<organism evidence="1 2">
    <name type="scientific">Panagrolaimus sp. ES5</name>
    <dbReference type="NCBI Taxonomy" id="591445"/>
    <lineage>
        <taxon>Eukaryota</taxon>
        <taxon>Metazoa</taxon>
        <taxon>Ecdysozoa</taxon>
        <taxon>Nematoda</taxon>
        <taxon>Chromadorea</taxon>
        <taxon>Rhabditida</taxon>
        <taxon>Tylenchina</taxon>
        <taxon>Panagrolaimomorpha</taxon>
        <taxon>Panagrolaimoidea</taxon>
        <taxon>Panagrolaimidae</taxon>
        <taxon>Panagrolaimus</taxon>
    </lineage>
</organism>
<accession>A0AC34F1A3</accession>
<reference evidence="2" key="1">
    <citation type="submission" date="2022-11" db="UniProtKB">
        <authorList>
            <consortium name="WormBaseParasite"/>
        </authorList>
    </citation>
    <scope>IDENTIFICATION</scope>
</reference>
<protein>
    <submittedName>
        <fullName evidence="2">BZIP domain-containing protein</fullName>
    </submittedName>
</protein>
<proteinExistence type="predicted"/>